<dbReference type="SMART" id="SM00256">
    <property type="entry name" value="FBOX"/>
    <property type="match status" value="1"/>
</dbReference>
<proteinExistence type="predicted"/>
<organism evidence="2 3">
    <name type="scientific">Caenorhabditis angaria</name>
    <dbReference type="NCBI Taxonomy" id="860376"/>
    <lineage>
        <taxon>Eukaryota</taxon>
        <taxon>Metazoa</taxon>
        <taxon>Ecdysozoa</taxon>
        <taxon>Nematoda</taxon>
        <taxon>Chromadorea</taxon>
        <taxon>Rhabditida</taxon>
        <taxon>Rhabditina</taxon>
        <taxon>Rhabditomorpha</taxon>
        <taxon>Rhabditoidea</taxon>
        <taxon>Rhabditidae</taxon>
        <taxon>Peloderinae</taxon>
        <taxon>Caenorhabditis</taxon>
    </lineage>
</organism>
<evidence type="ECO:0000313" key="3">
    <source>
        <dbReference type="Proteomes" id="UP001152747"/>
    </source>
</evidence>
<dbReference type="AlphaFoldDB" id="A0A9P1IR56"/>
<comment type="caution">
    <text evidence="2">The sequence shown here is derived from an EMBL/GenBank/DDBJ whole genome shotgun (WGS) entry which is preliminary data.</text>
</comment>
<name>A0A9P1IR56_9PELO</name>
<dbReference type="EMBL" id="CANHGI010000005">
    <property type="protein sequence ID" value="CAI5450573.1"/>
    <property type="molecule type" value="Genomic_DNA"/>
</dbReference>
<evidence type="ECO:0000259" key="1">
    <source>
        <dbReference type="PROSITE" id="PS50181"/>
    </source>
</evidence>
<evidence type="ECO:0000313" key="2">
    <source>
        <dbReference type="EMBL" id="CAI5450573.1"/>
    </source>
</evidence>
<dbReference type="CDD" id="cd09917">
    <property type="entry name" value="F-box_SF"/>
    <property type="match status" value="1"/>
</dbReference>
<gene>
    <name evidence="2" type="ORF">CAMP_LOCUS13210</name>
</gene>
<reference evidence="2" key="1">
    <citation type="submission" date="2022-11" db="EMBL/GenBank/DDBJ databases">
        <authorList>
            <person name="Kikuchi T."/>
        </authorList>
    </citation>
    <scope>NUCLEOTIDE SEQUENCE</scope>
    <source>
        <strain evidence="2">PS1010</strain>
    </source>
</reference>
<protein>
    <recommendedName>
        <fullName evidence="1">F-box domain-containing protein</fullName>
    </recommendedName>
</protein>
<dbReference type="PROSITE" id="PS50181">
    <property type="entry name" value="FBOX"/>
    <property type="match status" value="1"/>
</dbReference>
<keyword evidence="3" id="KW-1185">Reference proteome</keyword>
<sequence length="317" mass="37654">MEAVDEEPCYILNIPNELQLLIFDKMDQRDKISFGKVSRKCRAIWKESRSFFDGISWYKFDESIEIDILLNVMKIAWYSAKKIHTSDNAKNCEHGLEFAKWKFVKKLEKYQKTVKSITIYGECSANLRNISSFPSLRYLILRDCPNIVREVLSKSGDALEYLEIDEWNNNYADCPEIYRVSDYLSINFELTREQLFKLSAKKIIMPIGGLKAEDIFEFIKSWQNGRRNLEYCKWDLYFFDAPKFFGFFNTEVVNRYKRIIIRGPGETSAQIIFRKKKVLIFEVVENSDVWMFDWDVEGLFDSDVDYREYSYETHDDA</sequence>
<accession>A0A9P1IR56</accession>
<dbReference type="InterPro" id="IPR001810">
    <property type="entry name" value="F-box_dom"/>
</dbReference>
<feature type="domain" description="F-box" evidence="1">
    <location>
        <begin position="8"/>
        <end position="55"/>
    </location>
</feature>
<dbReference type="InterPro" id="IPR036047">
    <property type="entry name" value="F-box-like_dom_sf"/>
</dbReference>
<dbReference type="SUPFAM" id="SSF81383">
    <property type="entry name" value="F-box domain"/>
    <property type="match status" value="1"/>
</dbReference>
<dbReference type="Proteomes" id="UP001152747">
    <property type="component" value="Unassembled WGS sequence"/>
</dbReference>
<dbReference type="Pfam" id="PF00646">
    <property type="entry name" value="F-box"/>
    <property type="match status" value="1"/>
</dbReference>